<dbReference type="EMBL" id="FXTH01000006">
    <property type="protein sequence ID" value="SMO59239.1"/>
    <property type="molecule type" value="Genomic_DNA"/>
</dbReference>
<dbReference type="NCBIfam" id="TIGR02480">
    <property type="entry name" value="fliN"/>
    <property type="match status" value="1"/>
</dbReference>
<evidence type="ECO:0000256" key="7">
    <source>
        <dbReference type="ARBA" id="ARBA00023136"/>
    </source>
</evidence>
<dbReference type="InterPro" id="IPR012826">
    <property type="entry name" value="FliN"/>
</dbReference>
<dbReference type="GO" id="GO:0071973">
    <property type="term" value="P:bacterial-type flagellum-dependent cell motility"/>
    <property type="evidence" value="ECO:0007669"/>
    <property type="project" value="InterPro"/>
</dbReference>
<dbReference type="InterPro" id="IPR001172">
    <property type="entry name" value="FliN_T3SS_HrcQb"/>
</dbReference>
<sequence>MTINEWEKGVRIHASALESFLAKALATDCRIKLNEADEENKAETLTQLQEADICIKAPLADLETELFFAYAGTPGGMLFPAEEKEDRQQQRENRNLLELTGRFLTILQQAWHKMGTGIDVAAVRELTDEERPGSLSHDHYFTAELEIGFPAEADQNEENPLKLMVALARPNTQDIGPEILNLFGDEGYPSRIARHMTEVALPWREETSKAREPKQNNINLTNRNKKVEFEDFKKSENAETGQEVRNIDILKNIEMNLSVELGRRKIPLGEVLQLVKGSVVELEKLSGEPVEILINGHQIARGDVVVIDEHFGVRISELLATQEHMKDLG</sequence>
<dbReference type="Proteomes" id="UP000317593">
    <property type="component" value="Unassembled WGS sequence"/>
</dbReference>
<dbReference type="RefSeq" id="WP_142714094.1">
    <property type="nucleotide sequence ID" value="NZ_FXTH01000006.1"/>
</dbReference>
<keyword evidence="9" id="KW-0966">Cell projection</keyword>
<evidence type="ECO:0000256" key="4">
    <source>
        <dbReference type="ARBA" id="ARBA00022475"/>
    </source>
</evidence>
<keyword evidence="6" id="KW-0283">Flagellar rotation</keyword>
<dbReference type="InterPro" id="IPR051469">
    <property type="entry name" value="FliN/MopA/SpaO"/>
</dbReference>
<dbReference type="InterPro" id="IPR036429">
    <property type="entry name" value="SpoA-like_sf"/>
</dbReference>
<dbReference type="Gene3D" id="2.30.330.10">
    <property type="entry name" value="SpoA-like"/>
    <property type="match status" value="1"/>
</dbReference>
<keyword evidence="9" id="KW-0969">Cilium</keyword>
<reference evidence="9 10" key="1">
    <citation type="submission" date="2017-05" db="EMBL/GenBank/DDBJ databases">
        <authorList>
            <person name="Varghese N."/>
            <person name="Submissions S."/>
        </authorList>
    </citation>
    <scope>NUCLEOTIDE SEQUENCE [LARGE SCALE GENOMIC DNA]</scope>
    <source>
        <strain evidence="9 10">DSM 21194</strain>
    </source>
</reference>
<dbReference type="Pfam" id="PF01052">
    <property type="entry name" value="FliMN_C"/>
    <property type="match status" value="1"/>
</dbReference>
<name>A0A521CIG1_9BACT</name>
<dbReference type="OrthoDB" id="9773459at2"/>
<protein>
    <recommendedName>
        <fullName evidence="3">Flagellar motor switch protein FliN</fullName>
    </recommendedName>
</protein>
<evidence type="ECO:0000313" key="9">
    <source>
        <dbReference type="EMBL" id="SMO59239.1"/>
    </source>
</evidence>
<keyword evidence="10" id="KW-1185">Reference proteome</keyword>
<dbReference type="AlphaFoldDB" id="A0A521CIG1"/>
<dbReference type="PANTHER" id="PTHR43484:SF1">
    <property type="entry name" value="FLAGELLAR MOTOR SWITCH PROTEIN FLIN"/>
    <property type="match status" value="1"/>
</dbReference>
<evidence type="ECO:0000256" key="1">
    <source>
        <dbReference type="ARBA" id="ARBA00004413"/>
    </source>
</evidence>
<proteinExistence type="inferred from homology"/>
<dbReference type="GO" id="GO:0006935">
    <property type="term" value="P:chemotaxis"/>
    <property type="evidence" value="ECO:0007669"/>
    <property type="project" value="UniProtKB-KW"/>
</dbReference>
<dbReference type="InterPro" id="IPR001543">
    <property type="entry name" value="FliN-like_C"/>
</dbReference>
<evidence type="ECO:0000256" key="6">
    <source>
        <dbReference type="ARBA" id="ARBA00022779"/>
    </source>
</evidence>
<keyword evidence="9" id="KW-0282">Flagellum</keyword>
<dbReference type="PRINTS" id="PR00956">
    <property type="entry name" value="FLGMOTORFLIN"/>
</dbReference>
<comment type="subcellular location">
    <subcellularLocation>
        <location evidence="1">Cell membrane</location>
        <topology evidence="1">Peripheral membrane protein</topology>
        <orientation evidence="1">Cytoplasmic side</orientation>
    </subcellularLocation>
</comment>
<keyword evidence="4" id="KW-1003">Cell membrane</keyword>
<dbReference type="GO" id="GO:0005886">
    <property type="term" value="C:plasma membrane"/>
    <property type="evidence" value="ECO:0007669"/>
    <property type="project" value="UniProtKB-SubCell"/>
</dbReference>
<keyword evidence="7" id="KW-0472">Membrane</keyword>
<organism evidence="9 10">
    <name type="scientific">Fodinibius sediminis</name>
    <dbReference type="NCBI Taxonomy" id="1214077"/>
    <lineage>
        <taxon>Bacteria</taxon>
        <taxon>Pseudomonadati</taxon>
        <taxon>Balneolota</taxon>
        <taxon>Balneolia</taxon>
        <taxon>Balneolales</taxon>
        <taxon>Balneolaceae</taxon>
        <taxon>Fodinibius</taxon>
    </lineage>
</organism>
<evidence type="ECO:0000256" key="3">
    <source>
        <dbReference type="ARBA" id="ARBA00021897"/>
    </source>
</evidence>
<gene>
    <name evidence="9" type="ORF">SAMN06265218_106101</name>
</gene>
<evidence type="ECO:0000256" key="5">
    <source>
        <dbReference type="ARBA" id="ARBA00022500"/>
    </source>
</evidence>
<dbReference type="PANTHER" id="PTHR43484">
    <property type="match status" value="1"/>
</dbReference>
<evidence type="ECO:0000313" key="10">
    <source>
        <dbReference type="Proteomes" id="UP000317593"/>
    </source>
</evidence>
<keyword evidence="5" id="KW-0145">Chemotaxis</keyword>
<dbReference type="SUPFAM" id="SSF101801">
    <property type="entry name" value="Surface presentation of antigens (SPOA)"/>
    <property type="match status" value="1"/>
</dbReference>
<accession>A0A521CIG1</accession>
<evidence type="ECO:0000259" key="8">
    <source>
        <dbReference type="Pfam" id="PF01052"/>
    </source>
</evidence>
<comment type="similarity">
    <text evidence="2">Belongs to the FliN/MopA/SpaO family.</text>
</comment>
<feature type="domain" description="Flagellar motor switch protein FliN-like C-terminal" evidence="8">
    <location>
        <begin position="250"/>
        <end position="319"/>
    </location>
</feature>
<dbReference type="GO" id="GO:0003774">
    <property type="term" value="F:cytoskeletal motor activity"/>
    <property type="evidence" value="ECO:0007669"/>
    <property type="project" value="InterPro"/>
</dbReference>
<dbReference type="GO" id="GO:0009425">
    <property type="term" value="C:bacterial-type flagellum basal body"/>
    <property type="evidence" value="ECO:0007669"/>
    <property type="project" value="InterPro"/>
</dbReference>
<evidence type="ECO:0000256" key="2">
    <source>
        <dbReference type="ARBA" id="ARBA00009226"/>
    </source>
</evidence>